<feature type="domain" description="Sushi" evidence="6">
    <location>
        <begin position="137"/>
        <end position="195"/>
    </location>
</feature>
<evidence type="ECO:0000256" key="5">
    <source>
        <dbReference type="PROSITE-ProRule" id="PRU00302"/>
    </source>
</evidence>
<sequence>MYERKSPEIARTPSVKCSKFDDRDFIIQYDKHQVVNSTALFFCKDDHKILDGPNVVTCLSNGKWSSGPPICKNPLNCSKFDDEDFVIFYDKEPSINSSAVFFCKDMNKKLEGSNIVTCLPNGKWSDDPPKCKSAPTVKCPKFDDIELFILYDNGQDVNSIAVFFCTDKRKKLHGKNLVTCLPNGQWSGDPPKCKVTCPSIEETEGMRVFYTKNLDEGSIAAFLCSYPRTRFGVVWTTCKANGEWTDPPPKCISSSCFLEKLFDVIPENVVPVVEGVTSDTLPLNFSLHLICKNNTTLNGSDTAHCGENGTWEVSKVQCPPSVKCSKFDDRELIIHYDKEQAVNSSALFLCKDDHKKLDGPNTVTCLSNGQWSSGPPICKTTCPMIEETEGMSVSYTKGVDEGSIAAFHCLEPRTRTGVPRTTCKNNGSWTHPPARCTLLSCPLDQLFDVVPANVVPVMEGVASDTLPYNFTLRLTCEDNMMLSGSDVAKCGQDGKWQVSSIQCISGCVLPRIENSELIIEPDKSFYRFGESVVLSCSTGYVLNSDAVRLMCLGTSWSENVPECRKK</sequence>
<dbReference type="Gene3D" id="2.10.70.10">
    <property type="entry name" value="Complement Module, domain 1"/>
    <property type="match status" value="9"/>
</dbReference>
<evidence type="ECO:0000256" key="4">
    <source>
        <dbReference type="ARBA" id="ARBA00023180"/>
    </source>
</evidence>
<keyword evidence="2" id="KW-0677">Repeat</keyword>
<evidence type="ECO:0000256" key="3">
    <source>
        <dbReference type="ARBA" id="ARBA00023157"/>
    </source>
</evidence>
<evidence type="ECO:0000313" key="7">
    <source>
        <dbReference type="EMBL" id="GBN16503.1"/>
    </source>
</evidence>
<protein>
    <submittedName>
        <fullName evidence="7">Sushi, von Willebrand factor type A, EGF and pentraxin domain-containing protein 1</fullName>
    </submittedName>
</protein>
<evidence type="ECO:0000256" key="1">
    <source>
        <dbReference type="ARBA" id="ARBA00022659"/>
    </source>
</evidence>
<dbReference type="EMBL" id="BGPR01006157">
    <property type="protein sequence ID" value="GBN16503.1"/>
    <property type="molecule type" value="Genomic_DNA"/>
</dbReference>
<feature type="domain" description="Sushi" evidence="6">
    <location>
        <begin position="505"/>
        <end position="565"/>
    </location>
</feature>
<feature type="domain" description="Sushi" evidence="6">
    <location>
        <begin position="316"/>
        <end position="380"/>
    </location>
</feature>
<accession>A0A4Y2LR40</accession>
<comment type="caution">
    <text evidence="7">The sequence shown here is derived from an EMBL/GenBank/DDBJ whole genome shotgun (WGS) entry which is preliminary data.</text>
</comment>
<organism evidence="7 8">
    <name type="scientific">Araneus ventricosus</name>
    <name type="common">Orbweaver spider</name>
    <name type="synonym">Epeira ventricosa</name>
    <dbReference type="NCBI Taxonomy" id="182803"/>
    <lineage>
        <taxon>Eukaryota</taxon>
        <taxon>Metazoa</taxon>
        <taxon>Ecdysozoa</taxon>
        <taxon>Arthropoda</taxon>
        <taxon>Chelicerata</taxon>
        <taxon>Arachnida</taxon>
        <taxon>Araneae</taxon>
        <taxon>Araneomorphae</taxon>
        <taxon>Entelegynae</taxon>
        <taxon>Araneoidea</taxon>
        <taxon>Araneidae</taxon>
        <taxon>Araneus</taxon>
    </lineage>
</organism>
<dbReference type="SMART" id="SM00032">
    <property type="entry name" value="CCP"/>
    <property type="match status" value="9"/>
</dbReference>
<keyword evidence="4" id="KW-0325">Glycoprotein</keyword>
<dbReference type="InterPro" id="IPR050350">
    <property type="entry name" value="Compl-Cell_Adhes-Reg"/>
</dbReference>
<dbReference type="PROSITE" id="PS50923">
    <property type="entry name" value="SUSHI"/>
    <property type="match status" value="4"/>
</dbReference>
<keyword evidence="8" id="KW-1185">Reference proteome</keyword>
<gene>
    <name evidence="7" type="primary">Svep1_22</name>
    <name evidence="7" type="ORF">AVEN_245427_1</name>
</gene>
<name>A0A4Y2LR40_ARAVE</name>
<dbReference type="AlphaFoldDB" id="A0A4Y2LR40"/>
<proteinExistence type="predicted"/>
<comment type="caution">
    <text evidence="5">Lacks conserved residue(s) required for the propagation of feature annotation.</text>
</comment>
<feature type="domain" description="Sushi" evidence="6">
    <location>
        <begin position="69"/>
        <end position="133"/>
    </location>
</feature>
<dbReference type="SUPFAM" id="SSF57535">
    <property type="entry name" value="Complement control module/SCR domain"/>
    <property type="match status" value="9"/>
</dbReference>
<dbReference type="CDD" id="cd00033">
    <property type="entry name" value="CCP"/>
    <property type="match status" value="8"/>
</dbReference>
<dbReference type="PANTHER" id="PTHR19325:SF575">
    <property type="entry name" value="LOCOMOTION-RELATED PROTEIN HIKARU GENKI"/>
    <property type="match status" value="1"/>
</dbReference>
<keyword evidence="1 5" id="KW-0768">Sushi</keyword>
<dbReference type="PANTHER" id="PTHR19325">
    <property type="entry name" value="COMPLEMENT COMPONENT-RELATED SUSHI DOMAIN-CONTAINING"/>
    <property type="match status" value="1"/>
</dbReference>
<evidence type="ECO:0000313" key="8">
    <source>
        <dbReference type="Proteomes" id="UP000499080"/>
    </source>
</evidence>
<evidence type="ECO:0000259" key="6">
    <source>
        <dbReference type="PROSITE" id="PS50923"/>
    </source>
</evidence>
<feature type="disulfide bond" evidence="5">
    <location>
        <begin position="536"/>
        <end position="563"/>
    </location>
</feature>
<dbReference type="InterPro" id="IPR000436">
    <property type="entry name" value="Sushi_SCR_CCP_dom"/>
</dbReference>
<dbReference type="OrthoDB" id="6425538at2759"/>
<dbReference type="InterPro" id="IPR035976">
    <property type="entry name" value="Sushi/SCR/CCP_sf"/>
</dbReference>
<evidence type="ECO:0000256" key="2">
    <source>
        <dbReference type="ARBA" id="ARBA00022737"/>
    </source>
</evidence>
<keyword evidence="3 5" id="KW-1015">Disulfide bond</keyword>
<reference evidence="7 8" key="1">
    <citation type="journal article" date="2019" name="Sci. Rep.">
        <title>Orb-weaving spider Araneus ventricosus genome elucidates the spidroin gene catalogue.</title>
        <authorList>
            <person name="Kono N."/>
            <person name="Nakamura H."/>
            <person name="Ohtoshi R."/>
            <person name="Moran D.A.P."/>
            <person name="Shinohara A."/>
            <person name="Yoshida Y."/>
            <person name="Fujiwara M."/>
            <person name="Mori M."/>
            <person name="Tomita M."/>
            <person name="Arakawa K."/>
        </authorList>
    </citation>
    <scope>NUCLEOTIDE SEQUENCE [LARGE SCALE GENOMIC DNA]</scope>
</reference>
<dbReference type="Pfam" id="PF00084">
    <property type="entry name" value="Sushi"/>
    <property type="match status" value="6"/>
</dbReference>
<dbReference type="Proteomes" id="UP000499080">
    <property type="component" value="Unassembled WGS sequence"/>
</dbReference>